<proteinExistence type="predicted"/>
<reference evidence="1" key="1">
    <citation type="journal article" date="2014" name="Front. Microbiol.">
        <title>High frequency of phylogenetically diverse reductive dehalogenase-homologous genes in deep subseafloor sedimentary metagenomes.</title>
        <authorList>
            <person name="Kawai M."/>
            <person name="Futagami T."/>
            <person name="Toyoda A."/>
            <person name="Takaki Y."/>
            <person name="Nishi S."/>
            <person name="Hori S."/>
            <person name="Arai W."/>
            <person name="Tsubouchi T."/>
            <person name="Morono Y."/>
            <person name="Uchiyama I."/>
            <person name="Ito T."/>
            <person name="Fujiyama A."/>
            <person name="Inagaki F."/>
            <person name="Takami H."/>
        </authorList>
    </citation>
    <scope>NUCLEOTIDE SEQUENCE</scope>
    <source>
        <strain evidence="1">Expedition CK06-06</strain>
    </source>
</reference>
<comment type="caution">
    <text evidence="1">The sequence shown here is derived from an EMBL/GenBank/DDBJ whole genome shotgun (WGS) entry which is preliminary data.</text>
</comment>
<dbReference type="EMBL" id="BARU01020103">
    <property type="protein sequence ID" value="GAH60279.1"/>
    <property type="molecule type" value="Genomic_DNA"/>
</dbReference>
<protein>
    <submittedName>
        <fullName evidence="1">Uncharacterized protein</fullName>
    </submittedName>
</protein>
<gene>
    <name evidence="1" type="ORF">S03H2_33045</name>
</gene>
<dbReference type="AlphaFoldDB" id="X1I2G6"/>
<evidence type="ECO:0000313" key="1">
    <source>
        <dbReference type="EMBL" id="GAH60279.1"/>
    </source>
</evidence>
<organism evidence="1">
    <name type="scientific">marine sediment metagenome</name>
    <dbReference type="NCBI Taxonomy" id="412755"/>
    <lineage>
        <taxon>unclassified sequences</taxon>
        <taxon>metagenomes</taxon>
        <taxon>ecological metagenomes</taxon>
    </lineage>
</organism>
<sequence length="79" mass="9135">MTNKQFCGILKKNKYSQSEPRNIFNDLTNYREPGLRSLKHFLIGSLFYLYKKNIIYPVACGALGQDYRAVMRGGQVVEQ</sequence>
<name>X1I2G6_9ZZZZ</name>
<accession>X1I2G6</accession>